<feature type="compositionally biased region" description="Basic and acidic residues" evidence="5">
    <location>
        <begin position="423"/>
        <end position="432"/>
    </location>
</feature>
<evidence type="ECO:0000259" key="7">
    <source>
        <dbReference type="PROSITE" id="PS52015"/>
    </source>
</evidence>
<dbReference type="KEGG" id="ttq:NIES37_15090"/>
<dbReference type="InterPro" id="IPR052258">
    <property type="entry name" value="Diverse_Func_Domain-Protein"/>
</dbReference>
<evidence type="ECO:0000256" key="2">
    <source>
        <dbReference type="ARBA" id="ARBA00022692"/>
    </source>
</evidence>
<dbReference type="GO" id="GO:0055085">
    <property type="term" value="P:transmembrane transport"/>
    <property type="evidence" value="ECO:0007669"/>
    <property type="project" value="InterPro"/>
</dbReference>
<feature type="compositionally biased region" description="Pro residues" evidence="5">
    <location>
        <begin position="103"/>
        <end position="121"/>
    </location>
</feature>
<sequence>MSFSGTTFEQREKETKALKGFLVLSLIGSLGFHVAVLASGVGNYFSRVSPVEEEPIEVAVIDTPEDKKPEQSPQKLEVNEKAEVLTSSTNNSKTETIVKPENPVKPVPLPAKVELPPPQPKQPVVAEPPIQKLVENLRKPIEPIKPQVQPAKPETNVAQKPVDPVPTKAVALANTNPTNSGNSSNNLRDTLRGIRNSSRSQSVATNNVSTSTTPGNGAPGGGGGGGGGGGTSVLTANGIGNIGGSGTGTGTGNGSGVGSGTGSGTGSGSGSGVGSGSGSGTGSGSGSGVGSGSGSGTGSGNGSGVGSGNNGGERIATTSTTPKLPSSGDGRAACEECNVRYSERARRRKAEGRVAVAVDTDANGKVTNVRLIGSSGDRDLDEEHLRQARNWKLKPSESGRQGVQIATEYAIQGSRRHSQVRKQQQEREERQRQQQTAASSNNTSSEETPRRRRRIEAAVYGGNDVPVTSTRQRRNVESASEQTATSSRESRLNRRLRRANTAEATPTRVRSSEGENSLSNRLRRRQREVTADVRTSGETPQRLRRRRRAVQPSSQPLDSASRLRNALRRSSEAAPAAVPSPGASQ</sequence>
<feature type="compositionally biased region" description="Polar residues" evidence="5">
    <location>
        <begin position="85"/>
        <end position="95"/>
    </location>
</feature>
<dbReference type="InterPro" id="IPR037682">
    <property type="entry name" value="TonB_C"/>
</dbReference>
<evidence type="ECO:0000313" key="8">
    <source>
        <dbReference type="EMBL" id="BAY97567.1"/>
    </source>
</evidence>
<dbReference type="RefSeq" id="WP_096574600.1">
    <property type="nucleotide sequence ID" value="NZ_CAWNJS010000001.1"/>
</dbReference>
<dbReference type="NCBIfam" id="TIGR01352">
    <property type="entry name" value="tonB_Cterm"/>
    <property type="match status" value="1"/>
</dbReference>
<keyword evidence="3 6" id="KW-1133">Transmembrane helix</keyword>
<comment type="subcellular location">
    <subcellularLocation>
        <location evidence="1">Membrane</location>
        <topology evidence="1">Single-pass membrane protein</topology>
    </subcellularLocation>
</comment>
<keyword evidence="2 6" id="KW-0812">Transmembrane</keyword>
<keyword evidence="4 6" id="KW-0472">Membrane</keyword>
<evidence type="ECO:0000256" key="6">
    <source>
        <dbReference type="SAM" id="Phobius"/>
    </source>
</evidence>
<dbReference type="GO" id="GO:0016020">
    <property type="term" value="C:membrane"/>
    <property type="evidence" value="ECO:0007669"/>
    <property type="project" value="UniProtKB-SubCell"/>
</dbReference>
<feature type="region of interest" description="Disordered" evidence="5">
    <location>
        <begin position="62"/>
        <end position="126"/>
    </location>
</feature>
<feature type="compositionally biased region" description="Gly residues" evidence="5">
    <location>
        <begin position="217"/>
        <end position="231"/>
    </location>
</feature>
<dbReference type="PROSITE" id="PS52015">
    <property type="entry name" value="TONB_CTD"/>
    <property type="match status" value="1"/>
</dbReference>
<dbReference type="Gene3D" id="3.30.1150.10">
    <property type="match status" value="1"/>
</dbReference>
<feature type="transmembrane region" description="Helical" evidence="6">
    <location>
        <begin position="21"/>
        <end position="45"/>
    </location>
</feature>
<evidence type="ECO:0000256" key="4">
    <source>
        <dbReference type="ARBA" id="ARBA00023136"/>
    </source>
</evidence>
<dbReference type="AlphaFoldDB" id="A0A1Z4MVU0"/>
<protein>
    <submittedName>
        <fullName evidence="8">TonB-like protein</fullName>
    </submittedName>
</protein>
<feature type="compositionally biased region" description="Gly residues" evidence="5">
    <location>
        <begin position="240"/>
        <end position="311"/>
    </location>
</feature>
<evidence type="ECO:0000256" key="5">
    <source>
        <dbReference type="SAM" id="MobiDB-lite"/>
    </source>
</evidence>
<reference evidence="8 9" key="1">
    <citation type="submission" date="2017-06" db="EMBL/GenBank/DDBJ databases">
        <title>Genome sequencing of cyanobaciteial culture collection at National Institute for Environmental Studies (NIES).</title>
        <authorList>
            <person name="Hirose Y."/>
            <person name="Shimura Y."/>
            <person name="Fujisawa T."/>
            <person name="Nakamura Y."/>
            <person name="Kawachi M."/>
        </authorList>
    </citation>
    <scope>NUCLEOTIDE SEQUENCE [LARGE SCALE GENOMIC DNA]</scope>
    <source>
        <strain evidence="8 9">NIES-37</strain>
    </source>
</reference>
<dbReference type="EMBL" id="AP018248">
    <property type="protein sequence ID" value="BAY97567.1"/>
    <property type="molecule type" value="Genomic_DNA"/>
</dbReference>
<feature type="domain" description="TonB C-terminal" evidence="7">
    <location>
        <begin position="326"/>
        <end position="418"/>
    </location>
</feature>
<feature type="region of interest" description="Disordered" evidence="5">
    <location>
        <begin position="141"/>
        <end position="332"/>
    </location>
</feature>
<gene>
    <name evidence="8" type="ORF">NIES37_15090</name>
</gene>
<dbReference type="PANTHER" id="PTHR37612">
    <property type="entry name" value="FIBROIN HEAVY CHAIN FIB-H LIKE PROTEIN"/>
    <property type="match status" value="1"/>
</dbReference>
<evidence type="ECO:0000313" key="9">
    <source>
        <dbReference type="Proteomes" id="UP000218785"/>
    </source>
</evidence>
<name>A0A1Z4MVU0_9CYAN</name>
<dbReference type="InterPro" id="IPR006260">
    <property type="entry name" value="TonB/TolA_C"/>
</dbReference>
<accession>A0A1Z4MVU0</accession>
<proteinExistence type="predicted"/>
<dbReference type="PANTHER" id="PTHR37612:SF20">
    <property type="entry name" value="PER-HEXAMER REPEAT PROTEIN 5-RELATED"/>
    <property type="match status" value="1"/>
</dbReference>
<feature type="compositionally biased region" description="Low complexity" evidence="5">
    <location>
        <begin position="572"/>
        <end position="585"/>
    </location>
</feature>
<feature type="compositionally biased region" description="Low complexity" evidence="5">
    <location>
        <begin position="174"/>
        <end position="186"/>
    </location>
</feature>
<organism evidence="8 9">
    <name type="scientific">Tolypothrix tenuis PCC 7101</name>
    <dbReference type="NCBI Taxonomy" id="231146"/>
    <lineage>
        <taxon>Bacteria</taxon>
        <taxon>Bacillati</taxon>
        <taxon>Cyanobacteriota</taxon>
        <taxon>Cyanophyceae</taxon>
        <taxon>Nostocales</taxon>
        <taxon>Tolypothrichaceae</taxon>
        <taxon>Tolypothrix</taxon>
    </lineage>
</organism>
<dbReference type="Pfam" id="PF03544">
    <property type="entry name" value="TonB_C"/>
    <property type="match status" value="1"/>
</dbReference>
<feature type="compositionally biased region" description="Low complexity" evidence="5">
    <location>
        <begin position="200"/>
        <end position="213"/>
    </location>
</feature>
<dbReference type="SUPFAM" id="SSF74653">
    <property type="entry name" value="TolA/TonB C-terminal domain"/>
    <property type="match status" value="1"/>
</dbReference>
<evidence type="ECO:0000256" key="3">
    <source>
        <dbReference type="ARBA" id="ARBA00022989"/>
    </source>
</evidence>
<feature type="compositionally biased region" description="Polar residues" evidence="5">
    <location>
        <begin position="436"/>
        <end position="446"/>
    </location>
</feature>
<keyword evidence="9" id="KW-1185">Reference proteome</keyword>
<dbReference type="Proteomes" id="UP000218785">
    <property type="component" value="Chromosome"/>
</dbReference>
<evidence type="ECO:0000256" key="1">
    <source>
        <dbReference type="ARBA" id="ARBA00004167"/>
    </source>
</evidence>
<feature type="region of interest" description="Disordered" evidence="5">
    <location>
        <begin position="389"/>
        <end position="585"/>
    </location>
</feature>